<dbReference type="UniPathway" id="UPA00098">
    <property type="reaction ID" value="UER00361"/>
</dbReference>
<evidence type="ECO:0000313" key="12">
    <source>
        <dbReference type="Proteomes" id="UP000032431"/>
    </source>
</evidence>
<dbReference type="GO" id="GO:0055129">
    <property type="term" value="P:L-proline biosynthetic process"/>
    <property type="evidence" value="ECO:0007669"/>
    <property type="project" value="UniProtKB-UniRule"/>
</dbReference>
<dbReference type="InterPro" id="IPR029036">
    <property type="entry name" value="P5CR_dimer"/>
</dbReference>
<dbReference type="Pfam" id="PF03807">
    <property type="entry name" value="F420_oxidored"/>
    <property type="match status" value="1"/>
</dbReference>
<sequence length="266" mass="28418">MADKICFIGAGNMAGAIIEGILSKKVCEASDIGVIDISREKCKKFAKRGINVYDTYEAAAKNSDIIFLSVKPQNYDEVLDALRGYTDGKIIVSIAAGISTKFIKSKLGKDSLVVRAMPNTPLLLGCGATALCHVAPVTDQQFDKVKRIFEAGGSVDILPEDKMNAVISVNSSSPAYVYLFAKAVIDGAVKQGIDYDTAKGLIAKTLEGSAKMIMSSGYSPDELIKMVSSPGGTTLKALEALYEHDFEGAIIDAMQRCTKRAEELGK</sequence>
<gene>
    <name evidence="6" type="primary">proC</name>
    <name evidence="11" type="ORF">CCDG5_1077</name>
</gene>
<dbReference type="STRING" id="29343.CCDG5_1077"/>
<comment type="function">
    <text evidence="5 6">Catalyzes the reduction of 1-pyrroline-5-carboxylate (PCA) to L-proline.</text>
</comment>
<comment type="catalytic activity">
    <reaction evidence="6">
        <text>L-proline + NAD(+) = (S)-1-pyrroline-5-carboxylate + NADH + 2 H(+)</text>
        <dbReference type="Rhea" id="RHEA:14105"/>
        <dbReference type="ChEBI" id="CHEBI:15378"/>
        <dbReference type="ChEBI" id="CHEBI:17388"/>
        <dbReference type="ChEBI" id="CHEBI:57540"/>
        <dbReference type="ChEBI" id="CHEBI:57945"/>
        <dbReference type="ChEBI" id="CHEBI:60039"/>
        <dbReference type="EC" id="1.5.1.2"/>
    </reaction>
</comment>
<dbReference type="Gene3D" id="3.40.50.720">
    <property type="entry name" value="NAD(P)-binding Rossmann-like Domain"/>
    <property type="match status" value="1"/>
</dbReference>
<keyword evidence="4 6" id="KW-0560">Oxidoreductase</keyword>
<dbReference type="KEGG" id="ccel:CCDG5_1077"/>
<evidence type="ECO:0000256" key="5">
    <source>
        <dbReference type="ARBA" id="ARBA00058118"/>
    </source>
</evidence>
<keyword evidence="6" id="KW-0963">Cytoplasm</keyword>
<keyword evidence="6" id="KW-0028">Amino-acid biosynthesis</keyword>
<dbReference type="EC" id="1.5.1.2" evidence="6 7"/>
<accession>A0A078KSS8</accession>
<dbReference type="PANTHER" id="PTHR11645:SF49">
    <property type="entry name" value="PYRROLINE-5-CARBOXYLATE REDUCTASE 1"/>
    <property type="match status" value="1"/>
</dbReference>
<proteinExistence type="inferred from homology"/>
<dbReference type="InterPro" id="IPR000304">
    <property type="entry name" value="Pyrroline-COOH_reductase"/>
</dbReference>
<dbReference type="Gene3D" id="1.10.3730.10">
    <property type="entry name" value="ProC C-terminal domain-like"/>
    <property type="match status" value="1"/>
</dbReference>
<feature type="domain" description="Pyrroline-5-carboxylate reductase dimerisation" evidence="10">
    <location>
        <begin position="160"/>
        <end position="264"/>
    </location>
</feature>
<keyword evidence="3 6" id="KW-0521">NADP</keyword>
<dbReference type="InterPro" id="IPR036291">
    <property type="entry name" value="NAD(P)-bd_dom_sf"/>
</dbReference>
<evidence type="ECO:0000256" key="6">
    <source>
        <dbReference type="HAMAP-Rule" id="MF_01925"/>
    </source>
</evidence>
<dbReference type="AlphaFoldDB" id="A0A078KSS8"/>
<evidence type="ECO:0000256" key="3">
    <source>
        <dbReference type="ARBA" id="ARBA00022857"/>
    </source>
</evidence>
<comment type="similarity">
    <text evidence="1 6">Belongs to the pyrroline-5-carboxylate reductase family.</text>
</comment>
<comment type="catalytic activity">
    <reaction evidence="6">
        <text>L-proline + NADP(+) = (S)-1-pyrroline-5-carboxylate + NADPH + 2 H(+)</text>
        <dbReference type="Rhea" id="RHEA:14109"/>
        <dbReference type="ChEBI" id="CHEBI:15378"/>
        <dbReference type="ChEBI" id="CHEBI:17388"/>
        <dbReference type="ChEBI" id="CHEBI:57783"/>
        <dbReference type="ChEBI" id="CHEBI:58349"/>
        <dbReference type="ChEBI" id="CHEBI:60039"/>
        <dbReference type="EC" id="1.5.1.2"/>
    </reaction>
</comment>
<dbReference type="Proteomes" id="UP000032431">
    <property type="component" value="Chromosome I"/>
</dbReference>
<feature type="binding site" evidence="8">
    <location>
        <begin position="8"/>
        <end position="13"/>
    </location>
    <ligand>
        <name>NADP(+)</name>
        <dbReference type="ChEBI" id="CHEBI:58349"/>
    </ligand>
</feature>
<dbReference type="InterPro" id="IPR028939">
    <property type="entry name" value="P5C_Rdtase_cat_N"/>
</dbReference>
<dbReference type="PATRIC" id="fig|29343.3.peg.1135"/>
<reference evidence="12" key="1">
    <citation type="submission" date="2014-07" db="EMBL/GenBank/DDBJ databases">
        <authorList>
            <person name="Wibberg D."/>
        </authorList>
    </citation>
    <scope>NUCLEOTIDE SEQUENCE [LARGE SCALE GENOMIC DNA]</scope>
    <source>
        <strain evidence="12">DG5</strain>
    </source>
</reference>
<dbReference type="HOGENOM" id="CLU_042344_3_1_9"/>
<organism evidence="11 12">
    <name type="scientific">[Clostridium] cellulosi</name>
    <dbReference type="NCBI Taxonomy" id="29343"/>
    <lineage>
        <taxon>Bacteria</taxon>
        <taxon>Bacillati</taxon>
        <taxon>Bacillota</taxon>
        <taxon>Clostridia</taxon>
        <taxon>Eubacteriales</taxon>
        <taxon>Oscillospiraceae</taxon>
        <taxon>Oscillospiraceae incertae sedis</taxon>
    </lineage>
</organism>
<evidence type="ECO:0000256" key="4">
    <source>
        <dbReference type="ARBA" id="ARBA00023002"/>
    </source>
</evidence>
<evidence type="ECO:0000256" key="1">
    <source>
        <dbReference type="ARBA" id="ARBA00005525"/>
    </source>
</evidence>
<keyword evidence="12" id="KW-1185">Reference proteome</keyword>
<evidence type="ECO:0000256" key="7">
    <source>
        <dbReference type="NCBIfam" id="TIGR00112"/>
    </source>
</evidence>
<dbReference type="Pfam" id="PF14748">
    <property type="entry name" value="P5CR_dimer"/>
    <property type="match status" value="1"/>
</dbReference>
<feature type="domain" description="Pyrroline-5-carboxylate reductase catalytic N-terminal" evidence="9">
    <location>
        <begin position="4"/>
        <end position="97"/>
    </location>
</feature>
<comment type="subcellular location">
    <subcellularLocation>
        <location evidence="6">Cytoplasm</location>
    </subcellularLocation>
</comment>
<dbReference type="HAMAP" id="MF_01925">
    <property type="entry name" value="P5C_reductase"/>
    <property type="match status" value="1"/>
</dbReference>
<evidence type="ECO:0000256" key="8">
    <source>
        <dbReference type="PIRSR" id="PIRSR000193-1"/>
    </source>
</evidence>
<dbReference type="PIRSF" id="PIRSF000193">
    <property type="entry name" value="Pyrrol-5-carb_rd"/>
    <property type="match status" value="1"/>
</dbReference>
<evidence type="ECO:0000256" key="2">
    <source>
        <dbReference type="ARBA" id="ARBA00022650"/>
    </source>
</evidence>
<dbReference type="PANTHER" id="PTHR11645">
    <property type="entry name" value="PYRROLINE-5-CARBOXYLATE REDUCTASE"/>
    <property type="match status" value="1"/>
</dbReference>
<dbReference type="SUPFAM" id="SSF51735">
    <property type="entry name" value="NAD(P)-binding Rossmann-fold domains"/>
    <property type="match status" value="1"/>
</dbReference>
<dbReference type="SUPFAM" id="SSF48179">
    <property type="entry name" value="6-phosphogluconate dehydrogenase C-terminal domain-like"/>
    <property type="match status" value="1"/>
</dbReference>
<evidence type="ECO:0000259" key="10">
    <source>
        <dbReference type="Pfam" id="PF14748"/>
    </source>
</evidence>
<comment type="pathway">
    <text evidence="6">Amino-acid biosynthesis; L-proline biosynthesis; L-proline from L-glutamate 5-semialdehyde: step 1/1.</text>
</comment>
<dbReference type="NCBIfam" id="TIGR00112">
    <property type="entry name" value="proC"/>
    <property type="match status" value="1"/>
</dbReference>
<evidence type="ECO:0000313" key="11">
    <source>
        <dbReference type="EMBL" id="CDZ24194.1"/>
    </source>
</evidence>
<protein>
    <recommendedName>
        <fullName evidence="6 7">Pyrroline-5-carboxylate reductase</fullName>
        <shortName evidence="6">P5C reductase</shortName>
        <shortName evidence="6">P5CR</shortName>
        <ecNumber evidence="6 7">1.5.1.2</ecNumber>
    </recommendedName>
    <alternativeName>
        <fullName evidence="6">PCA reductase</fullName>
    </alternativeName>
</protein>
<dbReference type="EMBL" id="LM995447">
    <property type="protein sequence ID" value="CDZ24194.1"/>
    <property type="molecule type" value="Genomic_DNA"/>
</dbReference>
<dbReference type="FunFam" id="1.10.3730.10:FF:000001">
    <property type="entry name" value="Pyrroline-5-carboxylate reductase"/>
    <property type="match status" value="1"/>
</dbReference>
<keyword evidence="2 6" id="KW-0641">Proline biosynthesis</keyword>
<dbReference type="GO" id="GO:0004735">
    <property type="term" value="F:pyrroline-5-carboxylate reductase activity"/>
    <property type="evidence" value="ECO:0007669"/>
    <property type="project" value="UniProtKB-UniRule"/>
</dbReference>
<dbReference type="InterPro" id="IPR008927">
    <property type="entry name" value="6-PGluconate_DH-like_C_sf"/>
</dbReference>
<name>A0A078KSS8_9FIRM</name>
<dbReference type="GO" id="GO:0005737">
    <property type="term" value="C:cytoplasm"/>
    <property type="evidence" value="ECO:0007669"/>
    <property type="project" value="UniProtKB-SubCell"/>
</dbReference>
<evidence type="ECO:0000259" key="9">
    <source>
        <dbReference type="Pfam" id="PF03807"/>
    </source>
</evidence>